<dbReference type="Proteomes" id="UP001251528">
    <property type="component" value="Unassembled WGS sequence"/>
</dbReference>
<gene>
    <name evidence="8" type="ORF">QQS21_008642</name>
</gene>
<keyword evidence="4" id="KW-1133">Transmembrane helix</keyword>
<comment type="similarity">
    <text evidence="2 6">Belongs to the peroxisomal membrane protein PXMP2/4 family.</text>
</comment>
<proteinExistence type="inferred from homology"/>
<dbReference type="InterPro" id="IPR007248">
    <property type="entry name" value="Mpv17_PMP22"/>
</dbReference>
<evidence type="ECO:0000256" key="5">
    <source>
        <dbReference type="ARBA" id="ARBA00023136"/>
    </source>
</evidence>
<evidence type="ECO:0008006" key="10">
    <source>
        <dbReference type="Google" id="ProtNLM"/>
    </source>
</evidence>
<feature type="compositionally biased region" description="Low complexity" evidence="7">
    <location>
        <begin position="28"/>
        <end position="41"/>
    </location>
</feature>
<organism evidence="8 9">
    <name type="scientific">Conoideocrella luteorostrata</name>
    <dbReference type="NCBI Taxonomy" id="1105319"/>
    <lineage>
        <taxon>Eukaryota</taxon>
        <taxon>Fungi</taxon>
        <taxon>Dikarya</taxon>
        <taxon>Ascomycota</taxon>
        <taxon>Pezizomycotina</taxon>
        <taxon>Sordariomycetes</taxon>
        <taxon>Hypocreomycetidae</taxon>
        <taxon>Hypocreales</taxon>
        <taxon>Clavicipitaceae</taxon>
        <taxon>Conoideocrella</taxon>
    </lineage>
</organism>
<protein>
    <recommendedName>
        <fullName evidence="10">Mpv17/PMP22 family protein</fullName>
    </recommendedName>
</protein>
<keyword evidence="3" id="KW-0812">Transmembrane</keyword>
<comment type="subcellular location">
    <subcellularLocation>
        <location evidence="1">Membrane</location>
        <topology evidence="1">Multi-pass membrane protein</topology>
    </subcellularLocation>
</comment>
<accession>A0AAJ0FWC6</accession>
<evidence type="ECO:0000256" key="7">
    <source>
        <dbReference type="SAM" id="MobiDB-lite"/>
    </source>
</evidence>
<comment type="caution">
    <text evidence="8">The sequence shown here is derived from an EMBL/GenBank/DDBJ whole genome shotgun (WGS) entry which is preliminary data.</text>
</comment>
<feature type="region of interest" description="Disordered" evidence="7">
    <location>
        <begin position="23"/>
        <end position="56"/>
    </location>
</feature>
<evidence type="ECO:0000256" key="3">
    <source>
        <dbReference type="ARBA" id="ARBA00022692"/>
    </source>
</evidence>
<evidence type="ECO:0000313" key="8">
    <source>
        <dbReference type="EMBL" id="KAK2593638.1"/>
    </source>
</evidence>
<evidence type="ECO:0000256" key="1">
    <source>
        <dbReference type="ARBA" id="ARBA00004141"/>
    </source>
</evidence>
<dbReference type="GO" id="GO:0005739">
    <property type="term" value="C:mitochondrion"/>
    <property type="evidence" value="ECO:0007669"/>
    <property type="project" value="TreeGrafter"/>
</dbReference>
<dbReference type="AlphaFoldDB" id="A0AAJ0FWC6"/>
<keyword evidence="9" id="KW-1185">Reference proteome</keyword>
<dbReference type="EMBL" id="JASWJB010000202">
    <property type="protein sequence ID" value="KAK2593638.1"/>
    <property type="molecule type" value="Genomic_DNA"/>
</dbReference>
<sequence>MFTPSFRTSIVRLPFRGLRHQQRLQIRSQSHQSSTASTSSKGAKESPASTPVQTSNAIVGASTASRPIWQRLGPLTKAANAYSRSQNKRPYTTQVVGALVIYLCADLSAQRIGGREYDPVRTGRTLLIGLVAAIPHYQWFVFLSSNFNYTSKFLSIATKVVVNQIILTPTFNTYFFGAQALLSGESIEATFQRIKDTVPTSWVNSFKVWPATVAFSMAFLPFEFRSIFSGFVAVGWQTYLSYLNRQAELLEEARKRMSVTASSEKEVVPLLQHQGQDASSAA</sequence>
<reference evidence="8" key="1">
    <citation type="submission" date="2023-06" db="EMBL/GenBank/DDBJ databases">
        <title>Conoideocrella luteorostrata (Hypocreales: Clavicipitaceae), a potential biocontrol fungus for elongate hemlock scale in United States Christmas tree production areas.</title>
        <authorList>
            <person name="Barrett H."/>
            <person name="Lovett B."/>
            <person name="Macias A.M."/>
            <person name="Stajich J.E."/>
            <person name="Kasson M.T."/>
        </authorList>
    </citation>
    <scope>NUCLEOTIDE SEQUENCE</scope>
    <source>
        <strain evidence="8">ARSEF 14590</strain>
    </source>
</reference>
<evidence type="ECO:0000256" key="2">
    <source>
        <dbReference type="ARBA" id="ARBA00006824"/>
    </source>
</evidence>
<dbReference type="PANTHER" id="PTHR11266:SF113">
    <property type="entry name" value="MEMBRANE PROTEIN, MPV17_PMP22 FAMILY, PUTATIVE (AFU_ORTHOLOGUE AFUA_1G13840)-RELATED"/>
    <property type="match status" value="1"/>
</dbReference>
<name>A0AAJ0FWC6_9HYPO</name>
<dbReference type="PANTHER" id="PTHR11266">
    <property type="entry name" value="PEROXISOMAL MEMBRANE PROTEIN 2, PXMP2 MPV17"/>
    <property type="match status" value="1"/>
</dbReference>
<evidence type="ECO:0000313" key="9">
    <source>
        <dbReference type="Proteomes" id="UP001251528"/>
    </source>
</evidence>
<feature type="compositionally biased region" description="Polar residues" evidence="7">
    <location>
        <begin position="47"/>
        <end position="56"/>
    </location>
</feature>
<evidence type="ECO:0000256" key="6">
    <source>
        <dbReference type="RuleBase" id="RU363053"/>
    </source>
</evidence>
<dbReference type="Pfam" id="PF04117">
    <property type="entry name" value="Mpv17_PMP22"/>
    <property type="match status" value="1"/>
</dbReference>
<evidence type="ECO:0000256" key="4">
    <source>
        <dbReference type="ARBA" id="ARBA00022989"/>
    </source>
</evidence>
<keyword evidence="5" id="KW-0472">Membrane</keyword>
<dbReference type="GO" id="GO:0016020">
    <property type="term" value="C:membrane"/>
    <property type="evidence" value="ECO:0007669"/>
    <property type="project" value="UniProtKB-SubCell"/>
</dbReference>